<reference evidence="15" key="1">
    <citation type="submission" date="2022-07" db="EMBL/GenBank/DDBJ databases">
        <title>Taxonomic analysis of Microcella humidisoli nov. sp., isolated from riverside soil.</title>
        <authorList>
            <person name="Molina K.M."/>
            <person name="Kim S.B."/>
        </authorList>
    </citation>
    <scope>NUCLEOTIDE SEQUENCE</scope>
    <source>
        <strain evidence="15">MMS21-STM10</strain>
    </source>
</reference>
<evidence type="ECO:0000259" key="12">
    <source>
        <dbReference type="Pfam" id="PF00205"/>
    </source>
</evidence>
<dbReference type="InterPro" id="IPR047214">
    <property type="entry name" value="TPP_PDC_IPDC"/>
</dbReference>
<dbReference type="SUPFAM" id="SSF52467">
    <property type="entry name" value="DHS-like NAD/FAD-binding domain"/>
    <property type="match status" value="1"/>
</dbReference>
<comment type="similarity">
    <text evidence="4 11">Belongs to the TPP enzyme family.</text>
</comment>
<dbReference type="InterPro" id="IPR029061">
    <property type="entry name" value="THDP-binding"/>
</dbReference>
<dbReference type="Pfam" id="PF00205">
    <property type="entry name" value="TPP_enzyme_M"/>
    <property type="match status" value="1"/>
</dbReference>
<dbReference type="InterPro" id="IPR029035">
    <property type="entry name" value="DHS-like_NAD/FAD-binding_dom"/>
</dbReference>
<dbReference type="PANTHER" id="PTHR43452">
    <property type="entry name" value="PYRUVATE DECARBOXYLASE"/>
    <property type="match status" value="1"/>
</dbReference>
<dbReference type="Gene3D" id="3.40.50.1220">
    <property type="entry name" value="TPP-binding domain"/>
    <property type="match status" value="1"/>
</dbReference>
<dbReference type="InterPro" id="IPR012000">
    <property type="entry name" value="Thiamin_PyroP_enz_cen_dom"/>
</dbReference>
<gene>
    <name evidence="15" type="ORF">NNL39_07725</name>
</gene>
<feature type="domain" description="Thiamine pyrophosphate enzyme TPP-binding" evidence="13">
    <location>
        <begin position="410"/>
        <end position="530"/>
    </location>
</feature>
<dbReference type="Pfam" id="PF02775">
    <property type="entry name" value="TPP_enzyme_C"/>
    <property type="match status" value="1"/>
</dbReference>
<proteinExistence type="inferred from homology"/>
<evidence type="ECO:0000256" key="3">
    <source>
        <dbReference type="ARBA" id="ARBA00002938"/>
    </source>
</evidence>
<evidence type="ECO:0000313" key="15">
    <source>
        <dbReference type="EMBL" id="UTT61572.1"/>
    </source>
</evidence>
<evidence type="ECO:0000256" key="8">
    <source>
        <dbReference type="ARBA" id="ARBA00022842"/>
    </source>
</evidence>
<comment type="cofactor">
    <cofactor evidence="2">
        <name>thiamine diphosphate</name>
        <dbReference type="ChEBI" id="CHEBI:58937"/>
    </cofactor>
</comment>
<dbReference type="CDD" id="cd07038">
    <property type="entry name" value="TPP_PYR_PDC_IPDC_like"/>
    <property type="match status" value="1"/>
</dbReference>
<accession>A0ABY5FTF5</accession>
<evidence type="ECO:0000256" key="6">
    <source>
        <dbReference type="ARBA" id="ARBA00022723"/>
    </source>
</evidence>
<keyword evidence="6" id="KW-0479">Metal-binding</keyword>
<evidence type="ECO:0000313" key="16">
    <source>
        <dbReference type="Proteomes" id="UP001060039"/>
    </source>
</evidence>
<evidence type="ECO:0000259" key="14">
    <source>
        <dbReference type="Pfam" id="PF02776"/>
    </source>
</evidence>
<feature type="domain" description="Thiamine pyrophosphate enzyme N-terminal TPP-binding" evidence="14">
    <location>
        <begin position="9"/>
        <end position="121"/>
    </location>
</feature>
<evidence type="ECO:0000256" key="7">
    <source>
        <dbReference type="ARBA" id="ARBA00022793"/>
    </source>
</evidence>
<comment type="function">
    <text evidence="3">Decarboxylates branched-chain and aromatic alpha-keto acids to aldehydes.</text>
</comment>
<keyword evidence="16" id="KW-1185">Reference proteome</keyword>
<dbReference type="InterPro" id="IPR012001">
    <property type="entry name" value="Thiamin_PyroP_enz_TPP-bd_dom"/>
</dbReference>
<dbReference type="InterPro" id="IPR012110">
    <property type="entry name" value="PDC/IPDC-like"/>
</dbReference>
<evidence type="ECO:0000259" key="13">
    <source>
        <dbReference type="Pfam" id="PF02775"/>
    </source>
</evidence>
<dbReference type="Pfam" id="PF02776">
    <property type="entry name" value="TPP_enzyme_N"/>
    <property type="match status" value="1"/>
</dbReference>
<keyword evidence="9 11" id="KW-0786">Thiamine pyrophosphate</keyword>
<evidence type="ECO:0000256" key="11">
    <source>
        <dbReference type="RuleBase" id="RU362132"/>
    </source>
</evidence>
<evidence type="ECO:0000256" key="2">
    <source>
        <dbReference type="ARBA" id="ARBA00001964"/>
    </source>
</evidence>
<evidence type="ECO:0000256" key="10">
    <source>
        <dbReference type="ARBA" id="ARBA00023239"/>
    </source>
</evidence>
<organism evidence="15 16">
    <name type="scientific">Microcella humidisoli</name>
    <dbReference type="NCBI Taxonomy" id="2963406"/>
    <lineage>
        <taxon>Bacteria</taxon>
        <taxon>Bacillati</taxon>
        <taxon>Actinomycetota</taxon>
        <taxon>Actinomycetes</taxon>
        <taxon>Micrococcales</taxon>
        <taxon>Microbacteriaceae</taxon>
        <taxon>Microcella</taxon>
    </lineage>
</organism>
<keyword evidence="10" id="KW-0456">Lyase</keyword>
<evidence type="ECO:0000256" key="4">
    <source>
        <dbReference type="ARBA" id="ARBA00007812"/>
    </source>
</evidence>
<protein>
    <recommendedName>
        <fullName evidence="5">Alpha-keto-acid decarboxylase</fullName>
    </recommendedName>
</protein>
<sequence length="571" mass="60113">MVTNDETISVGQYLASRLVQCGGSHAFGIPGDFTLSLLDELLSVNEHSDDRLTWVGSSNELNAAYAADGFARVGRTIASVVTTYGVGELSAINGIAGAFAEDVPVISIVGMPATGALGSGALLHHSLLDGDHEHFVRAFREVTAAQTVLTTETATAEIDRVLTVALTSSKPVYLGVPTDVAVARVSAAGLAEPIRARGSEPGALAAFERALAQRFAGETAVTVLAGPRIHRRGVEGRVAALADLPGVRIASQVGSKAVIDEDHPASLGTYMGAITQTERARRAVDEADLLVMVGTVVSDFTTGFFTQAFDPTAAVELALDHARIGYAVYPEVRLDDALEVLARVTAAAGFAAAEVIEVPDLAAPAAADDAASLDHAIFWHELQGWLPRETTVVAEAGTSFYGALDLRLPERSDLLGQPVWSSIGYTIPAMLGAGLARRDRRPVLIIGDGAAQLTVQELGQVFHHGLAPVILLIDNAGYTVERMIQSPEAVYQDIVPWNWRLIPAALGGSRVRVLEATTAGELRAALAVAGSAADDALFVRVQLPRDDAPRLLVELTQRLATRPAESVKELA</sequence>
<dbReference type="SUPFAM" id="SSF52518">
    <property type="entry name" value="Thiamin diphosphate-binding fold (THDP-binding)"/>
    <property type="match status" value="2"/>
</dbReference>
<evidence type="ECO:0000256" key="5">
    <source>
        <dbReference type="ARBA" id="ARBA00020054"/>
    </source>
</evidence>
<name>A0ABY5FTF5_9MICO</name>
<dbReference type="CDD" id="cd02005">
    <property type="entry name" value="TPP_PDC_IPDC"/>
    <property type="match status" value="1"/>
</dbReference>
<dbReference type="PANTHER" id="PTHR43452:SF30">
    <property type="entry name" value="PYRUVATE DECARBOXYLASE ISOZYME 1-RELATED"/>
    <property type="match status" value="1"/>
</dbReference>
<dbReference type="InterPro" id="IPR011766">
    <property type="entry name" value="TPP_enzyme_TPP-bd"/>
</dbReference>
<dbReference type="EMBL" id="CP101497">
    <property type="protein sequence ID" value="UTT61572.1"/>
    <property type="molecule type" value="Genomic_DNA"/>
</dbReference>
<evidence type="ECO:0000256" key="9">
    <source>
        <dbReference type="ARBA" id="ARBA00023052"/>
    </source>
</evidence>
<dbReference type="Proteomes" id="UP001060039">
    <property type="component" value="Chromosome"/>
</dbReference>
<dbReference type="InterPro" id="IPR047213">
    <property type="entry name" value="TPP_PYR_PDC_IPDC-like"/>
</dbReference>
<dbReference type="RefSeq" id="WP_255158579.1">
    <property type="nucleotide sequence ID" value="NZ_CP101497.1"/>
</dbReference>
<keyword evidence="7" id="KW-0210">Decarboxylase</keyword>
<evidence type="ECO:0000256" key="1">
    <source>
        <dbReference type="ARBA" id="ARBA00001920"/>
    </source>
</evidence>
<dbReference type="PIRSF" id="PIRSF036565">
    <property type="entry name" value="Pyruvt_ip_decrb"/>
    <property type="match status" value="1"/>
</dbReference>
<dbReference type="Gene3D" id="3.40.50.970">
    <property type="match status" value="2"/>
</dbReference>
<feature type="domain" description="Thiamine pyrophosphate enzyme central" evidence="12">
    <location>
        <begin position="210"/>
        <end position="334"/>
    </location>
</feature>
<comment type="cofactor">
    <cofactor evidence="1">
        <name>a metal cation</name>
        <dbReference type="ChEBI" id="CHEBI:25213"/>
    </cofactor>
</comment>
<keyword evidence="8" id="KW-0460">Magnesium</keyword>